<dbReference type="AlphaFoldDB" id="A0A6G1L7R4"/>
<evidence type="ECO:0000313" key="4">
    <source>
        <dbReference type="Proteomes" id="UP000799436"/>
    </source>
</evidence>
<feature type="signal peptide" evidence="2">
    <location>
        <begin position="1"/>
        <end position="20"/>
    </location>
</feature>
<evidence type="ECO:0000313" key="3">
    <source>
        <dbReference type="EMBL" id="KAF2768468.1"/>
    </source>
</evidence>
<sequence>MSTKHFIGSAILSAAALVAAQDPSLKLTTYIDALELTNNFNPVKESYWTSLPHHRRTPFAVSPDGNTFCLAYLDSSGKGVHVQQLTPATMTSKGPDVTIENVQEAGGLVAHNDGFALLGNEAVSGKDAPSSETPVAAIYRYENGQQKWKTFVGGPGVHEADGLSASPDMNGDLVYSTESDLYGAYFVVTDYTGDAAGHYGDSIQYVNSAGALQIIPGASSSWGCSHNTGIAFEAADAAPFASICAEDQGAIRLNTKTQGMDKSGPKISNENTTNGASGEPMGGMSGSYSALAKFVNNTNHIFTWVSRGAVDLTENTWMGEGYTHCVNRTNGRRVAIALLSDKETLIGDQATSEVGAKDGDSQVRWLTETIGPDRSNAHVAVFDDEYALVTWEEIADPHCDLVAFGCSGVFSGTYFQVVDKSGRRVGEARREEKVFVAGDMATLVNGTVCWPFVNMDWRLDLPVDGGLPVTTTQKMSFACASLV</sequence>
<keyword evidence="2" id="KW-0732">Signal</keyword>
<dbReference type="Proteomes" id="UP000799436">
    <property type="component" value="Unassembled WGS sequence"/>
</dbReference>
<keyword evidence="4" id="KW-1185">Reference proteome</keyword>
<protein>
    <submittedName>
        <fullName evidence="3">Uncharacterized protein</fullName>
    </submittedName>
</protein>
<dbReference type="EMBL" id="ML995844">
    <property type="protein sequence ID" value="KAF2768468.1"/>
    <property type="molecule type" value="Genomic_DNA"/>
</dbReference>
<dbReference type="OrthoDB" id="2890403at2759"/>
<feature type="compositionally biased region" description="Polar residues" evidence="1">
    <location>
        <begin position="256"/>
        <end position="276"/>
    </location>
</feature>
<reference evidence="3" key="1">
    <citation type="journal article" date="2020" name="Stud. Mycol.">
        <title>101 Dothideomycetes genomes: a test case for predicting lifestyles and emergence of pathogens.</title>
        <authorList>
            <person name="Haridas S."/>
            <person name="Albert R."/>
            <person name="Binder M."/>
            <person name="Bloem J."/>
            <person name="Labutti K."/>
            <person name="Salamov A."/>
            <person name="Andreopoulos B."/>
            <person name="Baker S."/>
            <person name="Barry K."/>
            <person name="Bills G."/>
            <person name="Bluhm B."/>
            <person name="Cannon C."/>
            <person name="Castanera R."/>
            <person name="Culley D."/>
            <person name="Daum C."/>
            <person name="Ezra D."/>
            <person name="Gonzalez J."/>
            <person name="Henrissat B."/>
            <person name="Kuo A."/>
            <person name="Liang C."/>
            <person name="Lipzen A."/>
            <person name="Lutzoni F."/>
            <person name="Magnuson J."/>
            <person name="Mondo S."/>
            <person name="Nolan M."/>
            <person name="Ohm R."/>
            <person name="Pangilinan J."/>
            <person name="Park H.-J."/>
            <person name="Ramirez L."/>
            <person name="Alfaro M."/>
            <person name="Sun H."/>
            <person name="Tritt A."/>
            <person name="Yoshinaga Y."/>
            <person name="Zwiers L.-H."/>
            <person name="Turgeon B."/>
            <person name="Goodwin S."/>
            <person name="Spatafora J."/>
            <person name="Crous P."/>
            <person name="Grigoriev I."/>
        </authorList>
    </citation>
    <scope>NUCLEOTIDE SEQUENCE</scope>
    <source>
        <strain evidence="3">CBS 116005</strain>
    </source>
</reference>
<accession>A0A6G1L7R4</accession>
<name>A0A6G1L7R4_9PEZI</name>
<gene>
    <name evidence="3" type="ORF">EJ03DRAFT_120105</name>
</gene>
<evidence type="ECO:0000256" key="2">
    <source>
        <dbReference type="SAM" id="SignalP"/>
    </source>
</evidence>
<feature type="chain" id="PRO_5026268951" evidence="2">
    <location>
        <begin position="21"/>
        <end position="483"/>
    </location>
</feature>
<proteinExistence type="predicted"/>
<feature type="region of interest" description="Disordered" evidence="1">
    <location>
        <begin position="256"/>
        <end position="280"/>
    </location>
</feature>
<organism evidence="3 4">
    <name type="scientific">Teratosphaeria nubilosa</name>
    <dbReference type="NCBI Taxonomy" id="161662"/>
    <lineage>
        <taxon>Eukaryota</taxon>
        <taxon>Fungi</taxon>
        <taxon>Dikarya</taxon>
        <taxon>Ascomycota</taxon>
        <taxon>Pezizomycotina</taxon>
        <taxon>Dothideomycetes</taxon>
        <taxon>Dothideomycetidae</taxon>
        <taxon>Mycosphaerellales</taxon>
        <taxon>Teratosphaeriaceae</taxon>
        <taxon>Teratosphaeria</taxon>
    </lineage>
</organism>
<evidence type="ECO:0000256" key="1">
    <source>
        <dbReference type="SAM" id="MobiDB-lite"/>
    </source>
</evidence>